<organism evidence="1 2">
    <name type="scientific">Pseudovibrio ascidiaceicola</name>
    <dbReference type="NCBI Taxonomy" id="285279"/>
    <lineage>
        <taxon>Bacteria</taxon>
        <taxon>Pseudomonadati</taxon>
        <taxon>Pseudomonadota</taxon>
        <taxon>Alphaproteobacteria</taxon>
        <taxon>Hyphomicrobiales</taxon>
        <taxon>Stappiaceae</taxon>
        <taxon>Pseudovibrio</taxon>
    </lineage>
</organism>
<evidence type="ECO:0000313" key="1">
    <source>
        <dbReference type="EMBL" id="SFL05307.1"/>
    </source>
</evidence>
<evidence type="ECO:0000313" key="2">
    <source>
        <dbReference type="Proteomes" id="UP000199598"/>
    </source>
</evidence>
<name>A0A1I4EL85_9HYPH</name>
<reference evidence="1 2" key="1">
    <citation type="submission" date="2016-10" db="EMBL/GenBank/DDBJ databases">
        <authorList>
            <person name="Varghese N."/>
            <person name="Submissions S."/>
        </authorList>
    </citation>
    <scope>NUCLEOTIDE SEQUENCE [LARGE SCALE GENOMIC DNA]</scope>
    <source>
        <strain evidence="1 2">DSM 16392</strain>
    </source>
</reference>
<dbReference type="Proteomes" id="UP000199598">
    <property type="component" value="Unassembled WGS sequence"/>
</dbReference>
<evidence type="ECO:0008006" key="3">
    <source>
        <dbReference type="Google" id="ProtNLM"/>
    </source>
</evidence>
<protein>
    <recommendedName>
        <fullName evidence="3">Transposase</fullName>
    </recommendedName>
</protein>
<accession>A0A1I4EL85</accession>
<sequence length="67" mass="7618">MVKTQPLPVSHSGRVFTIKQAHFIVNLERKTRSETVLNILLSQKGKFLHWVKTLPLMDPNPLSSLVP</sequence>
<proteinExistence type="predicted"/>
<dbReference type="EMBL" id="FOSK01000015">
    <property type="protein sequence ID" value="SFL05307.1"/>
    <property type="molecule type" value="Genomic_DNA"/>
</dbReference>
<comment type="caution">
    <text evidence="1">The sequence shown here is derived from an EMBL/GenBank/DDBJ whole genome shotgun (WGS) entry which is preliminary data.</text>
</comment>
<gene>
    <name evidence="1" type="ORF">SAMN04488518_11574</name>
</gene>
<keyword evidence="2" id="KW-1185">Reference proteome</keyword>